<feature type="compositionally biased region" description="Polar residues" evidence="1">
    <location>
        <begin position="152"/>
        <end position="169"/>
    </location>
</feature>
<evidence type="ECO:0000313" key="2">
    <source>
        <dbReference type="EMBL" id="MFD1466479.1"/>
    </source>
</evidence>
<reference evidence="3" key="1">
    <citation type="journal article" date="2019" name="Int. J. Syst. Evol. Microbiol.">
        <title>The Global Catalogue of Microorganisms (GCM) 10K type strain sequencing project: providing services to taxonomists for standard genome sequencing and annotation.</title>
        <authorList>
            <consortium name="The Broad Institute Genomics Platform"/>
            <consortium name="The Broad Institute Genome Sequencing Center for Infectious Disease"/>
            <person name="Wu L."/>
            <person name="Ma J."/>
        </authorList>
    </citation>
    <scope>NUCLEOTIDE SEQUENCE [LARGE SCALE GENOMIC DNA]</scope>
    <source>
        <strain evidence="3">CCM 8951</strain>
    </source>
</reference>
<evidence type="ECO:0000256" key="1">
    <source>
        <dbReference type="SAM" id="MobiDB-lite"/>
    </source>
</evidence>
<evidence type="ECO:0000313" key="3">
    <source>
        <dbReference type="Proteomes" id="UP001597244"/>
    </source>
</evidence>
<keyword evidence="3" id="KW-1185">Reference proteome</keyword>
<dbReference type="EMBL" id="JBHTOF010000103">
    <property type="protein sequence ID" value="MFD1466479.1"/>
    <property type="molecule type" value="Genomic_DNA"/>
</dbReference>
<name>A0ABW4DPC2_9LACO</name>
<proteinExistence type="predicted"/>
<accession>A0ABW4DPC2</accession>
<feature type="region of interest" description="Disordered" evidence="1">
    <location>
        <begin position="152"/>
        <end position="175"/>
    </location>
</feature>
<dbReference type="Pfam" id="PF06810">
    <property type="entry name" value="Phage_scaffold"/>
    <property type="match status" value="1"/>
</dbReference>
<gene>
    <name evidence="2" type="ORF">ACFQ4L_10440</name>
</gene>
<protein>
    <submittedName>
        <fullName evidence="2">Phage scaffolding protein</fullName>
    </submittedName>
</protein>
<organism evidence="2 3">
    <name type="scientific">Lapidilactobacillus mulanensis</name>
    <dbReference type="NCBI Taxonomy" id="2485999"/>
    <lineage>
        <taxon>Bacteria</taxon>
        <taxon>Bacillati</taxon>
        <taxon>Bacillota</taxon>
        <taxon>Bacilli</taxon>
        <taxon>Lactobacillales</taxon>
        <taxon>Lactobacillaceae</taxon>
        <taxon>Lapidilactobacillus</taxon>
    </lineage>
</organism>
<comment type="caution">
    <text evidence="2">The sequence shown here is derived from an EMBL/GenBank/DDBJ whole genome shotgun (WGS) entry which is preliminary data.</text>
</comment>
<dbReference type="RefSeq" id="WP_125577472.1">
    <property type="nucleotide sequence ID" value="NZ_JBHTOF010000103.1"/>
</dbReference>
<dbReference type="Proteomes" id="UP001597244">
    <property type="component" value="Unassembled WGS sequence"/>
</dbReference>
<dbReference type="InterPro" id="IPR009636">
    <property type="entry name" value="SCAF"/>
</dbReference>
<sequence length="192" mass="20763">MDTEELKGLGLSEEQVKGVMASYGKAVNPLKEQVTTLTSERDGFKTQFETVNGQLDTIKKGHKDDDDLKAQIEKLQADNKTAAETYQSDLTKTKVDYQTELALTQAGAKNVKAVKALLNSDKITLNDKGQLSGLDDQLEAVKKDNDFLFQGDTTGTAPQIVNPGNPNPDTKTKIDPATASYADIVAAQTAEQ</sequence>